<dbReference type="PANTHER" id="PTHR46393">
    <property type="entry name" value="SUSHI DOMAIN-CONTAINING PROTEIN"/>
    <property type="match status" value="1"/>
</dbReference>
<evidence type="ECO:0000256" key="9">
    <source>
        <dbReference type="ARBA" id="ARBA00022859"/>
    </source>
</evidence>
<keyword evidence="6" id="KW-0677">Repeat</keyword>
<dbReference type="InterPro" id="IPR018114">
    <property type="entry name" value="TRYPSIN_HIS"/>
</dbReference>
<keyword evidence="4" id="KW-0768">Sushi</keyword>
<dbReference type="GO" id="GO:0004252">
    <property type="term" value="F:serine-type endopeptidase activity"/>
    <property type="evidence" value="ECO:0007669"/>
    <property type="project" value="InterPro"/>
</dbReference>
<dbReference type="PROSITE" id="PS50234">
    <property type="entry name" value="VWFA"/>
    <property type="match status" value="1"/>
</dbReference>
<dbReference type="InterPro" id="IPR001254">
    <property type="entry name" value="Trypsin_dom"/>
</dbReference>
<keyword evidence="11" id="KW-1015">Disulfide bond</keyword>
<dbReference type="PROSITE" id="PS00134">
    <property type="entry name" value="TRYPSIN_HIS"/>
    <property type="match status" value="1"/>
</dbReference>
<evidence type="ECO:0000313" key="14">
    <source>
        <dbReference type="EMBL" id="BAG53241.1"/>
    </source>
</evidence>
<evidence type="ECO:0000256" key="6">
    <source>
        <dbReference type="ARBA" id="ARBA00022737"/>
    </source>
</evidence>
<name>B3KTX9_HUMAN</name>
<keyword evidence="7" id="KW-0378">Hydrolase</keyword>
<dbReference type="InterPro" id="IPR002035">
    <property type="entry name" value="VWF_A"/>
</dbReference>
<dbReference type="GO" id="GO:0006958">
    <property type="term" value="P:complement activation, classical pathway"/>
    <property type="evidence" value="ECO:0007669"/>
    <property type="project" value="UniProtKB-KW"/>
</dbReference>
<dbReference type="GO" id="GO:0005576">
    <property type="term" value="C:extracellular region"/>
    <property type="evidence" value="ECO:0007669"/>
    <property type="project" value="UniProtKB-SubCell"/>
</dbReference>
<dbReference type="SUPFAM" id="SSF50494">
    <property type="entry name" value="Trypsin-like serine proteases"/>
    <property type="match status" value="1"/>
</dbReference>
<dbReference type="ProteomicsDB" id="3693"/>
<keyword evidence="2" id="KW-0964">Secreted</keyword>
<comment type="subcellular location">
    <subcellularLocation>
        <location evidence="1">Secreted</location>
    </subcellularLocation>
</comment>
<dbReference type="InterPro" id="IPR043504">
    <property type="entry name" value="Peptidase_S1_PA_chymotrypsin"/>
</dbReference>
<evidence type="ECO:0000256" key="5">
    <source>
        <dbReference type="ARBA" id="ARBA00022670"/>
    </source>
</evidence>
<feature type="domain" description="VWFA" evidence="13">
    <location>
        <begin position="77"/>
        <end position="239"/>
    </location>
</feature>
<evidence type="ECO:0000256" key="12">
    <source>
        <dbReference type="ARBA" id="ARBA00023180"/>
    </source>
</evidence>
<dbReference type="AlphaFoldDB" id="B3KTX9"/>
<evidence type="ECO:0000256" key="8">
    <source>
        <dbReference type="ARBA" id="ARBA00022825"/>
    </source>
</evidence>
<dbReference type="PANTHER" id="PTHR46393:SF2">
    <property type="entry name" value="COMPLEMENT C2"/>
    <property type="match status" value="1"/>
</dbReference>
<sequence>MGTRSAIAAPRILCSRGLRSGSARATGSGVERSPSAANPTLMTSLRTWPLPWALPSPTCLGPPIPPRRQRIFSFEINVSVAIITFASEPKVLMSVLNDNSRDMTEVISSLENANYKDHENGTGTNTYAALNSVYLMMNNQMRLLGMETMAWQEIRHAIILLTDGKSNMGGSPKTAVDHIREILNINQKRNDYLDIYAIGVGKLDVDWRELNELGSKKDGERHAFILQDTKALHQVFEHMLDVSKLTDTICGVGNMSANASDQERTPWHVTIKPKSQETCRGALISDQWVLTAAHCFRDGNDHSLWRVNVGDPKSQWGKEFLIEKA</sequence>
<dbReference type="GO" id="GO:0006508">
    <property type="term" value="P:proteolysis"/>
    <property type="evidence" value="ECO:0007669"/>
    <property type="project" value="UniProtKB-KW"/>
</dbReference>
<dbReference type="Gene3D" id="3.40.50.410">
    <property type="entry name" value="von Willebrand factor, type A domain"/>
    <property type="match status" value="1"/>
</dbReference>
<evidence type="ECO:0000256" key="2">
    <source>
        <dbReference type="ARBA" id="ARBA00022525"/>
    </source>
</evidence>
<dbReference type="Pfam" id="PF00092">
    <property type="entry name" value="VWA"/>
    <property type="match status" value="1"/>
</dbReference>
<keyword evidence="9" id="KW-0391">Immunity</keyword>
<evidence type="ECO:0000256" key="4">
    <source>
        <dbReference type="ARBA" id="ARBA00022659"/>
    </source>
</evidence>
<evidence type="ECO:0000256" key="3">
    <source>
        <dbReference type="ARBA" id="ARBA00022588"/>
    </source>
</evidence>
<reference evidence="14" key="1">
    <citation type="journal article" date="2004" name="Nat. Genet.">
        <title>Complete sequencing and characterization of 21,243 full-length human cDNAs.</title>
        <authorList>
            <person name="Ota T."/>
            <person name="Suzuki Y."/>
            <person name="Nishikawa T."/>
            <person name="Otsuki T."/>
            <person name="Sugiyama T."/>
            <person name="Irie R."/>
            <person name="Wakamatsu A."/>
            <person name="Hayashi K."/>
            <person name="Sato H."/>
            <person name="Nagai K."/>
            <person name="Kimura K."/>
            <person name="Makita H."/>
            <person name="Sekine M."/>
            <person name="Obayashi M."/>
            <person name="Nishi T."/>
            <person name="Shibahara T."/>
            <person name="Tanaka T."/>
            <person name="Ishii S."/>
            <person name="Yamamoto J."/>
            <person name="Saito K."/>
            <person name="Kawai Y."/>
            <person name="Isono Y."/>
            <person name="Nakamura Y."/>
            <person name="Nagahari K."/>
            <person name="Murakami K."/>
            <person name="Yasuda T."/>
            <person name="Iwayanagi T."/>
            <person name="Wagatsuma M."/>
            <person name="Shiratori A."/>
            <person name="Sudo H."/>
            <person name="Hosoiri T."/>
            <person name="Kaku Y."/>
            <person name="Kodaira H."/>
            <person name="Kondo H."/>
            <person name="Sugawara M."/>
            <person name="Takahashi M."/>
            <person name="Kanda K."/>
            <person name="Yokoi T."/>
            <person name="Furuya T."/>
            <person name="Kikkawa E."/>
            <person name="Omura Y."/>
            <person name="Abe K."/>
            <person name="Kamihara K."/>
            <person name="Katsuta N."/>
            <person name="Sato K."/>
            <person name="Tanikawa M."/>
            <person name="Yamazaki M."/>
            <person name="Ninomiya K."/>
            <person name="Ishibashi T."/>
            <person name="Yamashita H."/>
            <person name="Murakawa K."/>
            <person name="Fujimori K."/>
            <person name="Tanai H."/>
            <person name="Kimata M."/>
            <person name="Watanabe M."/>
            <person name="Hiraoka S."/>
            <person name="Chiba Y."/>
            <person name="Ishida S."/>
            <person name="Ono Y."/>
            <person name="Takiguchi S."/>
            <person name="Watanabe S."/>
            <person name="Yosida M."/>
            <person name="Hotuta T."/>
            <person name="Kusano J."/>
            <person name="Kanehori K."/>
            <person name="Takahashi-Fujii A."/>
            <person name="Hara H."/>
            <person name="Tanase T."/>
            <person name="Nomura Y."/>
            <person name="Togiya S."/>
            <person name="Komai F."/>
            <person name="Hara R."/>
            <person name="Takeuchi K."/>
            <person name="Arita M."/>
            <person name="Imose N."/>
            <person name="Musashino K."/>
            <person name="Yuuki H."/>
            <person name="Oshima A."/>
            <person name="Sasaki N."/>
            <person name="Aotsuka S."/>
            <person name="Yoshikawa Y."/>
            <person name="Matsunawa H."/>
            <person name="Ichihara T."/>
            <person name="Shiohata N."/>
            <person name="Sano S."/>
            <person name="Moriya S."/>
            <person name="Momiyama H."/>
            <person name="Satoh N."/>
            <person name="Takami S."/>
            <person name="Terashima Y."/>
            <person name="Suzuki O."/>
            <person name="Nakagawa S."/>
            <person name="Senoh A."/>
            <person name="Mizoguchi H."/>
            <person name="Goto Y."/>
            <person name="Shimizu F."/>
            <person name="Wakebe H."/>
            <person name="Hishigaki H."/>
            <person name="Watanabe T."/>
            <person name="Sugiyama A."/>
            <person name="Takemoto M."/>
            <person name="Kawakami B."/>
            <person name="Yamazaki M."/>
            <person name="Watanabe K."/>
            <person name="Kumagai A."/>
            <person name="Itakura S."/>
            <person name="Fukuzumi Y."/>
            <person name="Fujimori Y."/>
            <person name="Komiyama M."/>
            <person name="Tashiro H."/>
            <person name="Tanigami A."/>
            <person name="Fujiwara T."/>
            <person name="Ono T."/>
            <person name="Yamada K."/>
            <person name="Fujii Y."/>
            <person name="Ozaki K."/>
            <person name="Hirao M."/>
            <person name="Ohmori Y."/>
            <person name="Kawabata A."/>
            <person name="Hikiji T."/>
            <person name="Kobatake N."/>
            <person name="Inagaki H."/>
            <person name="Ikema Y."/>
            <person name="Okamoto S."/>
            <person name="Okitani R."/>
            <person name="Kawakami T."/>
            <person name="Noguchi S."/>
            <person name="Itoh T."/>
            <person name="Shigeta K."/>
            <person name="Senba T."/>
            <person name="Matsumura K."/>
            <person name="Nakajima Y."/>
            <person name="Mizuno T."/>
            <person name="Morinaga M."/>
            <person name="Sasaki M."/>
            <person name="Togashi T."/>
            <person name="Oyama M."/>
            <person name="Hata H."/>
            <person name="Watanabe M."/>
            <person name="Komatsu T."/>
            <person name="Mizushima-Sugano J."/>
            <person name="Satoh T."/>
            <person name="Shirai Y."/>
            <person name="Takahashi Y."/>
            <person name="Nakagawa K."/>
            <person name="Okumura K."/>
            <person name="Nagase T."/>
            <person name="Nomura N."/>
            <person name="Kikuchi H."/>
            <person name="Masuho Y."/>
            <person name="Yamashita R."/>
            <person name="Nakai K."/>
            <person name="Yada T."/>
            <person name="Nakamura Y."/>
            <person name="Ohara O."/>
            <person name="Isogai T."/>
            <person name="Sugano S."/>
        </authorList>
    </citation>
    <scope>NUCLEOTIDE SEQUENCE</scope>
</reference>
<evidence type="ECO:0000259" key="13">
    <source>
        <dbReference type="PROSITE" id="PS50234"/>
    </source>
</evidence>
<evidence type="ECO:0000256" key="1">
    <source>
        <dbReference type="ARBA" id="ARBA00004613"/>
    </source>
</evidence>
<proteinExistence type="evidence at transcript level"/>
<keyword evidence="5" id="KW-0645">Protease</keyword>
<dbReference type="Gene3D" id="2.40.10.10">
    <property type="entry name" value="Trypsin-like serine proteases"/>
    <property type="match status" value="1"/>
</dbReference>
<dbReference type="EMBL" id="AK096258">
    <property type="protein sequence ID" value="BAG53241.1"/>
    <property type="molecule type" value="mRNA"/>
</dbReference>
<keyword evidence="8" id="KW-0720">Serine protease</keyword>
<evidence type="ECO:0000256" key="11">
    <source>
        <dbReference type="ARBA" id="ARBA00023157"/>
    </source>
</evidence>
<dbReference type="MEROPS" id="S01.194"/>
<dbReference type="GO" id="GO:0045087">
    <property type="term" value="P:innate immune response"/>
    <property type="evidence" value="ECO:0007669"/>
    <property type="project" value="UniProtKB-KW"/>
</dbReference>
<dbReference type="InterPro" id="IPR009003">
    <property type="entry name" value="Peptidase_S1_PA"/>
</dbReference>
<keyword evidence="3" id="KW-0399">Innate immunity</keyword>
<evidence type="ECO:0000256" key="7">
    <source>
        <dbReference type="ARBA" id="ARBA00022801"/>
    </source>
</evidence>
<keyword evidence="12" id="KW-0325">Glycoprotein</keyword>
<dbReference type="Pfam" id="PF00089">
    <property type="entry name" value="Trypsin"/>
    <property type="match status" value="1"/>
</dbReference>
<keyword evidence="10" id="KW-0180">Complement pathway</keyword>
<protein>
    <submittedName>
        <fullName evidence="14">cDNA FLJ38939 fis, clone NT2NE2015747, highly similar to COMPLEMENT C2</fullName>
    </submittedName>
</protein>
<dbReference type="PeptideAtlas" id="B3KTX9"/>
<dbReference type="InterPro" id="IPR036465">
    <property type="entry name" value="vWFA_dom_sf"/>
</dbReference>
<accession>B3KTX9</accession>
<evidence type="ECO:0000256" key="10">
    <source>
        <dbReference type="ARBA" id="ARBA00022875"/>
    </source>
</evidence>
<dbReference type="SMART" id="SM00327">
    <property type="entry name" value="VWA"/>
    <property type="match status" value="1"/>
</dbReference>
<dbReference type="SUPFAM" id="SSF53300">
    <property type="entry name" value="vWA-like"/>
    <property type="match status" value="1"/>
</dbReference>
<organism evidence="14">
    <name type="scientific">Homo sapiens</name>
    <name type="common">Human</name>
    <dbReference type="NCBI Taxonomy" id="9606"/>
    <lineage>
        <taxon>Eukaryota</taxon>
        <taxon>Metazoa</taxon>
        <taxon>Chordata</taxon>
        <taxon>Craniata</taxon>
        <taxon>Vertebrata</taxon>
        <taxon>Euteleostomi</taxon>
        <taxon>Mammalia</taxon>
        <taxon>Eutheria</taxon>
        <taxon>Euarchontoglires</taxon>
        <taxon>Primates</taxon>
        <taxon>Haplorrhini</taxon>
        <taxon>Catarrhini</taxon>
        <taxon>Hominidae</taxon>
        <taxon>Homo</taxon>
    </lineage>
</organism>